<keyword evidence="1" id="KW-0732">Signal</keyword>
<accession>A0A6J6WBL3</accession>
<dbReference type="SUPFAM" id="SSF53850">
    <property type="entry name" value="Periplasmic binding protein-like II"/>
    <property type="match status" value="1"/>
</dbReference>
<evidence type="ECO:0000256" key="2">
    <source>
        <dbReference type="SAM" id="MobiDB-lite"/>
    </source>
</evidence>
<evidence type="ECO:0000313" key="6">
    <source>
        <dbReference type="EMBL" id="CAB4781369.1"/>
    </source>
</evidence>
<dbReference type="SMART" id="SM00079">
    <property type="entry name" value="PBPe"/>
    <property type="match status" value="1"/>
</dbReference>
<dbReference type="PANTHER" id="PTHR35936">
    <property type="entry name" value="MEMBRANE-BOUND LYTIC MUREIN TRANSGLYCOSYLASE F"/>
    <property type="match status" value="1"/>
</dbReference>
<dbReference type="SMART" id="SM00062">
    <property type="entry name" value="PBPb"/>
    <property type="match status" value="1"/>
</dbReference>
<feature type="region of interest" description="Disordered" evidence="2">
    <location>
        <begin position="22"/>
        <end position="48"/>
    </location>
</feature>
<dbReference type="CDD" id="cd13530">
    <property type="entry name" value="PBP2_peptides_like"/>
    <property type="match status" value="1"/>
</dbReference>
<sequence>MIRRLSLALAATSLLALTACGGDDSSTSGADTGADTSDAPDVNTDDSMSGDWEMISLDCAAGKTLTPDTVTIGTGSPAFSPWVENDAPETGEGFEAAVGYAIARTMGYADSQVVWVRTTFDEAIAPGDKNFDFNMQQYSITPEREETISFSDSYYASNQAIVALAGSPAEGATSVADLKDVKFGAQAGTTSLTFINDVIKPSNEAFVYDDNAGAKAALEAGQIDAIVVDLPTALYISAVEIEGTSVIGQFPGSAGEASDNYGAVFTKDNPLVDCVDQALALLKTNGRLDKIQQAWLSDNAGVPVISVD</sequence>
<organism evidence="6">
    <name type="scientific">freshwater metagenome</name>
    <dbReference type="NCBI Taxonomy" id="449393"/>
    <lineage>
        <taxon>unclassified sequences</taxon>
        <taxon>metagenomes</taxon>
        <taxon>ecological metagenomes</taxon>
    </lineage>
</organism>
<protein>
    <submittedName>
        <fullName evidence="6">Unannotated protein</fullName>
    </submittedName>
</protein>
<dbReference type="AlphaFoldDB" id="A0A6J6WBL3"/>
<gene>
    <name evidence="5" type="ORF">UFOPK2658_01888</name>
    <name evidence="6" type="ORF">UFOPK2880_01467</name>
</gene>
<reference evidence="6" key="1">
    <citation type="submission" date="2020-05" db="EMBL/GenBank/DDBJ databases">
        <authorList>
            <person name="Chiriac C."/>
            <person name="Salcher M."/>
            <person name="Ghai R."/>
            <person name="Kavagutti S V."/>
        </authorList>
    </citation>
    <scope>NUCLEOTIDE SEQUENCE</scope>
</reference>
<feature type="domain" description="Ionotropic glutamate receptor C-terminal" evidence="4">
    <location>
        <begin position="69"/>
        <end position="298"/>
    </location>
</feature>
<dbReference type="GO" id="GO:0015276">
    <property type="term" value="F:ligand-gated monoatomic ion channel activity"/>
    <property type="evidence" value="ECO:0007669"/>
    <property type="project" value="InterPro"/>
</dbReference>
<evidence type="ECO:0000313" key="5">
    <source>
        <dbReference type="EMBL" id="CAB4734294.1"/>
    </source>
</evidence>
<evidence type="ECO:0000259" key="4">
    <source>
        <dbReference type="SMART" id="SM00079"/>
    </source>
</evidence>
<feature type="domain" description="Solute-binding protein family 3/N-terminal" evidence="3">
    <location>
        <begin position="69"/>
        <end position="299"/>
    </location>
</feature>
<name>A0A6J6WBL3_9ZZZZ</name>
<dbReference type="Gene3D" id="3.40.190.10">
    <property type="entry name" value="Periplasmic binding protein-like II"/>
    <property type="match status" value="2"/>
</dbReference>
<evidence type="ECO:0000256" key="1">
    <source>
        <dbReference type="ARBA" id="ARBA00022729"/>
    </source>
</evidence>
<proteinExistence type="predicted"/>
<dbReference type="InterPro" id="IPR001638">
    <property type="entry name" value="Solute-binding_3/MltF_N"/>
</dbReference>
<dbReference type="PANTHER" id="PTHR35936:SF19">
    <property type="entry name" value="AMINO-ACID-BINDING PROTEIN YXEM-RELATED"/>
    <property type="match status" value="1"/>
</dbReference>
<dbReference type="GO" id="GO:0016020">
    <property type="term" value="C:membrane"/>
    <property type="evidence" value="ECO:0007669"/>
    <property type="project" value="InterPro"/>
</dbReference>
<evidence type="ECO:0000259" key="3">
    <source>
        <dbReference type="SMART" id="SM00062"/>
    </source>
</evidence>
<dbReference type="InterPro" id="IPR001320">
    <property type="entry name" value="Iontro_rcpt_C"/>
</dbReference>
<dbReference type="Pfam" id="PF00497">
    <property type="entry name" value="SBP_bac_3"/>
    <property type="match status" value="1"/>
</dbReference>
<dbReference type="EMBL" id="CAEZYH010000142">
    <property type="protein sequence ID" value="CAB4734294.1"/>
    <property type="molecule type" value="Genomic_DNA"/>
</dbReference>
<dbReference type="PROSITE" id="PS51257">
    <property type="entry name" value="PROKAR_LIPOPROTEIN"/>
    <property type="match status" value="1"/>
</dbReference>
<dbReference type="EMBL" id="CAEZZP010000113">
    <property type="protein sequence ID" value="CAB4781369.1"/>
    <property type="molecule type" value="Genomic_DNA"/>
</dbReference>